<dbReference type="PANTHER" id="PTHR10380">
    <property type="entry name" value="CUTICLE PROTEIN"/>
    <property type="match status" value="1"/>
</dbReference>
<dbReference type="AlphaFoldDB" id="A0ABD2NX32"/>
<dbReference type="EMBL" id="JABFTP020000144">
    <property type="protein sequence ID" value="KAL3283233.1"/>
    <property type="molecule type" value="Genomic_DNA"/>
</dbReference>
<accession>A0ABD2NX32</accession>
<keyword evidence="4" id="KW-0732">Signal</keyword>
<comment type="caution">
    <text evidence="5">The sequence shown here is derived from an EMBL/GenBank/DDBJ whole genome shotgun (WGS) entry which is preliminary data.</text>
</comment>
<evidence type="ECO:0000313" key="5">
    <source>
        <dbReference type="EMBL" id="KAL3283233.1"/>
    </source>
</evidence>
<evidence type="ECO:0000256" key="4">
    <source>
        <dbReference type="SAM" id="SignalP"/>
    </source>
</evidence>
<gene>
    <name evidence="5" type="ORF">HHI36_006381</name>
</gene>
<dbReference type="InterPro" id="IPR031311">
    <property type="entry name" value="CHIT_BIND_RR_consensus"/>
</dbReference>
<organism evidence="5 6">
    <name type="scientific">Cryptolaemus montrouzieri</name>
    <dbReference type="NCBI Taxonomy" id="559131"/>
    <lineage>
        <taxon>Eukaryota</taxon>
        <taxon>Metazoa</taxon>
        <taxon>Ecdysozoa</taxon>
        <taxon>Arthropoda</taxon>
        <taxon>Hexapoda</taxon>
        <taxon>Insecta</taxon>
        <taxon>Pterygota</taxon>
        <taxon>Neoptera</taxon>
        <taxon>Endopterygota</taxon>
        <taxon>Coleoptera</taxon>
        <taxon>Polyphaga</taxon>
        <taxon>Cucujiformia</taxon>
        <taxon>Coccinelloidea</taxon>
        <taxon>Coccinellidae</taxon>
        <taxon>Scymninae</taxon>
        <taxon>Scymnini</taxon>
        <taxon>Cryptolaemus</taxon>
    </lineage>
</organism>
<keyword evidence="1 2" id="KW-0193">Cuticle</keyword>
<dbReference type="Proteomes" id="UP001516400">
    <property type="component" value="Unassembled WGS sequence"/>
</dbReference>
<name>A0ABD2NX32_9CUCU</name>
<feature type="region of interest" description="Disordered" evidence="3">
    <location>
        <begin position="124"/>
        <end position="146"/>
    </location>
</feature>
<feature type="chain" id="PRO_5044860085" evidence="4">
    <location>
        <begin position="17"/>
        <end position="146"/>
    </location>
</feature>
<evidence type="ECO:0000256" key="1">
    <source>
        <dbReference type="ARBA" id="ARBA00022460"/>
    </source>
</evidence>
<dbReference type="PROSITE" id="PS00233">
    <property type="entry name" value="CHIT_BIND_RR_1"/>
    <property type="match status" value="1"/>
</dbReference>
<protein>
    <submittedName>
        <fullName evidence="5">Uncharacterized protein</fullName>
    </submittedName>
</protein>
<dbReference type="PANTHER" id="PTHR10380:SF241">
    <property type="entry name" value="CUTICULAR PROTEIN 47EG-RELATED"/>
    <property type="match status" value="1"/>
</dbReference>
<dbReference type="PROSITE" id="PS51155">
    <property type="entry name" value="CHIT_BIND_RR_2"/>
    <property type="match status" value="1"/>
</dbReference>
<sequence length="146" mass="16061">MKLFLISAAFFAIAAALPAGPVQYKENEPIPILKLENEGVQADGSYRFSFETANGIAQEEQGSLKQIANSPEPSNQVQGQVRYTADDGSQIVLSYIADENGFQPQGDHLPTSPPIPEAILRALEYNAAHPEEDEQKPYGKQQQRFQ</sequence>
<proteinExistence type="predicted"/>
<dbReference type="PRINTS" id="PR00947">
    <property type="entry name" value="CUTICLE"/>
</dbReference>
<dbReference type="Pfam" id="PF00379">
    <property type="entry name" value="Chitin_bind_4"/>
    <property type="match status" value="1"/>
</dbReference>
<dbReference type="InterPro" id="IPR050468">
    <property type="entry name" value="Cuticle_Struct_Prot"/>
</dbReference>
<reference evidence="5 6" key="1">
    <citation type="journal article" date="2021" name="BMC Biol.">
        <title>Horizontally acquired antibacterial genes associated with adaptive radiation of ladybird beetles.</title>
        <authorList>
            <person name="Li H.S."/>
            <person name="Tang X.F."/>
            <person name="Huang Y.H."/>
            <person name="Xu Z.Y."/>
            <person name="Chen M.L."/>
            <person name="Du X.Y."/>
            <person name="Qiu B.Y."/>
            <person name="Chen P.T."/>
            <person name="Zhang W."/>
            <person name="Slipinski A."/>
            <person name="Escalona H.E."/>
            <person name="Waterhouse R.M."/>
            <person name="Zwick A."/>
            <person name="Pang H."/>
        </authorList>
    </citation>
    <scope>NUCLEOTIDE SEQUENCE [LARGE SCALE GENOMIC DNA]</scope>
    <source>
        <strain evidence="5">SYSU2018</strain>
    </source>
</reference>
<evidence type="ECO:0000256" key="3">
    <source>
        <dbReference type="SAM" id="MobiDB-lite"/>
    </source>
</evidence>
<keyword evidence="6" id="KW-1185">Reference proteome</keyword>
<dbReference type="GO" id="GO:0042302">
    <property type="term" value="F:structural constituent of cuticle"/>
    <property type="evidence" value="ECO:0007669"/>
    <property type="project" value="UniProtKB-UniRule"/>
</dbReference>
<evidence type="ECO:0000313" key="6">
    <source>
        <dbReference type="Proteomes" id="UP001516400"/>
    </source>
</evidence>
<feature type="signal peptide" evidence="4">
    <location>
        <begin position="1"/>
        <end position="16"/>
    </location>
</feature>
<evidence type="ECO:0000256" key="2">
    <source>
        <dbReference type="PROSITE-ProRule" id="PRU00497"/>
    </source>
</evidence>
<dbReference type="InterPro" id="IPR000618">
    <property type="entry name" value="Insect_cuticle"/>
</dbReference>